<proteinExistence type="inferred from homology"/>
<comment type="caution">
    <text evidence="7">The sequence shown here is derived from an EMBL/GenBank/DDBJ whole genome shotgun (WGS) entry which is preliminary data.</text>
</comment>
<evidence type="ECO:0000256" key="2">
    <source>
        <dbReference type="ARBA" id="ARBA00007749"/>
    </source>
</evidence>
<dbReference type="InterPro" id="IPR036866">
    <property type="entry name" value="RibonucZ/Hydroxyglut_hydro"/>
</dbReference>
<dbReference type="SMART" id="SM00849">
    <property type="entry name" value="Lactamase_B"/>
    <property type="match status" value="1"/>
</dbReference>
<evidence type="ECO:0000259" key="6">
    <source>
        <dbReference type="SMART" id="SM00849"/>
    </source>
</evidence>
<dbReference type="GO" id="GO:0046872">
    <property type="term" value="F:metal ion binding"/>
    <property type="evidence" value="ECO:0007669"/>
    <property type="project" value="UniProtKB-KW"/>
</dbReference>
<dbReference type="EMBL" id="MWIH01000002">
    <property type="protein sequence ID" value="OQO94719.1"/>
    <property type="molecule type" value="Genomic_DNA"/>
</dbReference>
<dbReference type="SUPFAM" id="SSF56281">
    <property type="entry name" value="Metallo-hydrolase/oxidoreductase"/>
    <property type="match status" value="1"/>
</dbReference>
<name>A0A1V9AC60_SACPI</name>
<dbReference type="STRING" id="1962155.B1813_01050"/>
<gene>
    <name evidence="7" type="ORF">B1813_01050</name>
</gene>
<reference evidence="7 8" key="1">
    <citation type="submission" date="2017-02" db="EMBL/GenBank/DDBJ databases">
        <title>Draft genome of Saccharomonospora sp. 154.</title>
        <authorList>
            <person name="Alonso-Carmona G.S."/>
            <person name="De La Haba R."/>
            <person name="Vera-Gargallo B."/>
            <person name="Sandoval-Trujillo A.H."/>
            <person name="Ramirez-Duran N."/>
            <person name="Ventosa A."/>
        </authorList>
    </citation>
    <scope>NUCLEOTIDE SEQUENCE [LARGE SCALE GENOMIC DNA]</scope>
    <source>
        <strain evidence="7 8">LRS4.154</strain>
    </source>
</reference>
<dbReference type="InterPro" id="IPR051013">
    <property type="entry name" value="MBL_superfamily_lactonases"/>
</dbReference>
<dbReference type="AlphaFoldDB" id="A0A1V9AC60"/>
<dbReference type="Proteomes" id="UP000192591">
    <property type="component" value="Unassembled WGS sequence"/>
</dbReference>
<keyword evidence="3" id="KW-0479">Metal-binding</keyword>
<dbReference type="Gene3D" id="3.60.15.10">
    <property type="entry name" value="Ribonuclease Z/Hydroxyacylglutathione hydrolase-like"/>
    <property type="match status" value="1"/>
</dbReference>
<accession>A0A1V9AC60</accession>
<evidence type="ECO:0000256" key="4">
    <source>
        <dbReference type="ARBA" id="ARBA00022801"/>
    </source>
</evidence>
<protein>
    <recommendedName>
        <fullName evidence="6">Metallo-beta-lactamase domain-containing protein</fullName>
    </recommendedName>
</protein>
<dbReference type="GO" id="GO:0016787">
    <property type="term" value="F:hydrolase activity"/>
    <property type="evidence" value="ECO:0007669"/>
    <property type="project" value="UniProtKB-KW"/>
</dbReference>
<dbReference type="InterPro" id="IPR001279">
    <property type="entry name" value="Metallo-B-lactamas"/>
</dbReference>
<dbReference type="PANTHER" id="PTHR42978:SF7">
    <property type="entry name" value="METALLO-HYDROLASE RV2300C-RELATED"/>
    <property type="match status" value="1"/>
</dbReference>
<evidence type="ECO:0000256" key="3">
    <source>
        <dbReference type="ARBA" id="ARBA00022723"/>
    </source>
</evidence>
<keyword evidence="8" id="KW-1185">Reference proteome</keyword>
<evidence type="ECO:0000313" key="8">
    <source>
        <dbReference type="Proteomes" id="UP000192591"/>
    </source>
</evidence>
<keyword evidence="4" id="KW-0378">Hydrolase</keyword>
<dbReference type="RefSeq" id="WP_081190164.1">
    <property type="nucleotide sequence ID" value="NZ_MWIH01000002.1"/>
</dbReference>
<evidence type="ECO:0000313" key="7">
    <source>
        <dbReference type="EMBL" id="OQO94719.1"/>
    </source>
</evidence>
<organism evidence="7 8">
    <name type="scientific">Saccharomonospora piscinae</name>
    <dbReference type="NCBI Taxonomy" id="687388"/>
    <lineage>
        <taxon>Bacteria</taxon>
        <taxon>Bacillati</taxon>
        <taxon>Actinomycetota</taxon>
        <taxon>Actinomycetes</taxon>
        <taxon>Pseudonocardiales</taxon>
        <taxon>Pseudonocardiaceae</taxon>
        <taxon>Saccharomonospora</taxon>
    </lineage>
</organism>
<comment type="cofactor">
    <cofactor evidence="1">
        <name>Zn(2+)</name>
        <dbReference type="ChEBI" id="CHEBI:29105"/>
    </cofactor>
</comment>
<feature type="domain" description="Metallo-beta-lactamase" evidence="6">
    <location>
        <begin position="38"/>
        <end position="238"/>
    </location>
</feature>
<keyword evidence="5" id="KW-0862">Zinc</keyword>
<dbReference type="Pfam" id="PF00753">
    <property type="entry name" value="Lactamase_B"/>
    <property type="match status" value="1"/>
</dbReference>
<sequence>MTDQDGVYALRYAYRTASVRGEHFYGHDDRATRPWPIDYFVWAICRGDDVTLFDAGFSRAEAARRGRRPYLGTPAELLGRLGFRAEQVSTVVLSHLHYDHTGTLADFPAATVVLQRAEYDFWRSPLAARGGYRHLLNAADLAELERRERRGLLRLVDGDWTLDPAVTGHLVGGHTAGLQVLRVATTPPVVLAADASHFYDNIDCDHPYAVVHELAGMYAAFDRVRALAGEHGVVVPGHDPAVKQRHPALPGQDGLIHPISYF</sequence>
<evidence type="ECO:0000256" key="1">
    <source>
        <dbReference type="ARBA" id="ARBA00001947"/>
    </source>
</evidence>
<comment type="similarity">
    <text evidence="2">Belongs to the metallo-beta-lactamase superfamily.</text>
</comment>
<dbReference type="PANTHER" id="PTHR42978">
    <property type="entry name" value="QUORUM-QUENCHING LACTONASE YTNP-RELATED-RELATED"/>
    <property type="match status" value="1"/>
</dbReference>
<dbReference type="CDD" id="cd07729">
    <property type="entry name" value="AHL_lactonase_MBL-fold"/>
    <property type="match status" value="1"/>
</dbReference>
<evidence type="ECO:0000256" key="5">
    <source>
        <dbReference type="ARBA" id="ARBA00022833"/>
    </source>
</evidence>